<dbReference type="PANTHER" id="PTHR46085:SF3">
    <property type="entry name" value="ARF GTPASE ACTIVATING PROTEIN"/>
    <property type="match status" value="1"/>
</dbReference>
<name>A0A6J5VRA6_PRUAR</name>
<dbReference type="Pfam" id="PF01412">
    <property type="entry name" value="ArfGap"/>
    <property type="match status" value="1"/>
</dbReference>
<dbReference type="PROSITE" id="PS50115">
    <property type="entry name" value="ARFGAP"/>
    <property type="match status" value="1"/>
</dbReference>
<feature type="compositionally biased region" description="Low complexity" evidence="5">
    <location>
        <begin position="248"/>
        <end position="262"/>
    </location>
</feature>
<dbReference type="PRINTS" id="PR00405">
    <property type="entry name" value="REVINTRACTNG"/>
</dbReference>
<dbReference type="EMBL" id="CAEKDK010000007">
    <property type="protein sequence ID" value="CAB4288458.1"/>
    <property type="molecule type" value="Genomic_DNA"/>
</dbReference>
<dbReference type="SUPFAM" id="SSF57863">
    <property type="entry name" value="ArfGap/RecO-like zinc finger"/>
    <property type="match status" value="1"/>
</dbReference>
<feature type="region of interest" description="Disordered" evidence="5">
    <location>
        <begin position="238"/>
        <end position="277"/>
    </location>
</feature>
<evidence type="ECO:0000256" key="2">
    <source>
        <dbReference type="ARBA" id="ARBA00022771"/>
    </source>
</evidence>
<dbReference type="InterPro" id="IPR044820">
    <property type="entry name" value="AGD14-like"/>
</dbReference>
<reference evidence="7 8" key="1">
    <citation type="submission" date="2020-05" db="EMBL/GenBank/DDBJ databases">
        <authorList>
            <person name="Campoy J."/>
            <person name="Schneeberger K."/>
            <person name="Spophaly S."/>
        </authorList>
    </citation>
    <scope>NUCLEOTIDE SEQUENCE [LARGE SCALE GENOMIC DNA]</scope>
    <source>
        <strain evidence="7">PruArmRojPasFocal</strain>
    </source>
</reference>
<accession>A0A6J5VRA6</accession>
<gene>
    <name evidence="7" type="ORF">CURHAP_LOCUS46637</name>
</gene>
<dbReference type="Gene3D" id="1.10.220.150">
    <property type="entry name" value="Arf GTPase activating protein"/>
    <property type="match status" value="1"/>
</dbReference>
<evidence type="ECO:0000313" key="7">
    <source>
        <dbReference type="EMBL" id="CAB4288458.1"/>
    </source>
</evidence>
<evidence type="ECO:0000259" key="6">
    <source>
        <dbReference type="PROSITE" id="PS50115"/>
    </source>
</evidence>
<dbReference type="Proteomes" id="UP000507222">
    <property type="component" value="Unassembled WGS sequence"/>
</dbReference>
<organism evidence="7 8">
    <name type="scientific">Prunus armeniaca</name>
    <name type="common">Apricot</name>
    <name type="synonym">Armeniaca vulgaris</name>
    <dbReference type="NCBI Taxonomy" id="36596"/>
    <lineage>
        <taxon>Eukaryota</taxon>
        <taxon>Viridiplantae</taxon>
        <taxon>Streptophyta</taxon>
        <taxon>Embryophyta</taxon>
        <taxon>Tracheophyta</taxon>
        <taxon>Spermatophyta</taxon>
        <taxon>Magnoliopsida</taxon>
        <taxon>eudicotyledons</taxon>
        <taxon>Gunneridae</taxon>
        <taxon>Pentapetalae</taxon>
        <taxon>rosids</taxon>
        <taxon>fabids</taxon>
        <taxon>Rosales</taxon>
        <taxon>Rosaceae</taxon>
        <taxon>Amygdaloideae</taxon>
        <taxon>Amygdaleae</taxon>
        <taxon>Prunus</taxon>
    </lineage>
</organism>
<dbReference type="SMART" id="SM00105">
    <property type="entry name" value="ArfGap"/>
    <property type="match status" value="1"/>
</dbReference>
<feature type="region of interest" description="Disordered" evidence="5">
    <location>
        <begin position="129"/>
        <end position="221"/>
    </location>
</feature>
<feature type="domain" description="Arf-GAP" evidence="6">
    <location>
        <begin position="12"/>
        <end position="135"/>
    </location>
</feature>
<keyword evidence="1" id="KW-0479">Metal-binding</keyword>
<dbReference type="GO" id="GO:0005096">
    <property type="term" value="F:GTPase activator activity"/>
    <property type="evidence" value="ECO:0007669"/>
    <property type="project" value="InterPro"/>
</dbReference>
<evidence type="ECO:0000256" key="1">
    <source>
        <dbReference type="ARBA" id="ARBA00022723"/>
    </source>
</evidence>
<evidence type="ECO:0000256" key="3">
    <source>
        <dbReference type="ARBA" id="ARBA00022833"/>
    </source>
</evidence>
<dbReference type="GO" id="GO:0008270">
    <property type="term" value="F:zinc ion binding"/>
    <property type="evidence" value="ECO:0007669"/>
    <property type="project" value="UniProtKB-KW"/>
</dbReference>
<dbReference type="CDD" id="cd08838">
    <property type="entry name" value="ArfGap_AGFG"/>
    <property type="match status" value="1"/>
</dbReference>
<sequence>MASRVKEDEKNERIIRSLLKLPKNRRCINCNSLGPQYVCTNFWTFVCTNCSGIHREFTHRVKSVSMAKFTSQEVNALQEGGNQRAKEIYHKELDPQLMTTVLIQMFASSNVERLRDFIKHVYVDRRYTGERNSDKPPRAKMGEKEDSYENRRLDSYQGGSRSPPYDDTYERRYSERSSPGGRSYDGQRSPGYDLEARQYNDYKKSPGRPEIRTASSSSLGSTNENLVEVKLETSGSLIDFDADPEPAPAAAVPQPQQTTVAQSYPQPTNSTNDNNWASFDVAPEVKAPQAPANVNSLESLLSQLSVSAPGPSYVSGATGNMGAPTIAPSSSVSTFSPVGAPVPAPGLAQVFPVNGGSFLVKDPTSGQWPTMQHQQPSLYSANGIQPAAQQLYRQLMELQAIRLTLWCQVSLHHKHNKMPQDLAMMLVLLHHNLQLVIQNQVEEGNFLRVGLYPCIPLCVYLSGSTCAGCDYMLRDGVSLVYIVVSFCGILSSCPTKLPVFVPTRFSAHFPPQYSLISLDAAPVIIIFFSSAFPSTTICITSASPVIIIFFSSAFPSTTICITGAFPSTQYASLVPHQLSSYSSAVPSQAPQYASLVPSQAPQYASLVPHQLSSYSSAVPSQAPQYASLVPSQAPQYASLVPP</sequence>
<feature type="compositionally biased region" description="Polar residues" evidence="5">
    <location>
        <begin position="263"/>
        <end position="277"/>
    </location>
</feature>
<protein>
    <recommendedName>
        <fullName evidence="6">Arf-GAP domain-containing protein</fullName>
    </recommendedName>
</protein>
<feature type="compositionally biased region" description="Basic and acidic residues" evidence="5">
    <location>
        <begin position="129"/>
        <end position="154"/>
    </location>
</feature>
<proteinExistence type="predicted"/>
<evidence type="ECO:0000256" key="4">
    <source>
        <dbReference type="PROSITE-ProRule" id="PRU00288"/>
    </source>
</evidence>
<dbReference type="InterPro" id="IPR038508">
    <property type="entry name" value="ArfGAP_dom_sf"/>
</dbReference>
<dbReference type="InterPro" id="IPR001164">
    <property type="entry name" value="ArfGAP_dom"/>
</dbReference>
<dbReference type="AlphaFoldDB" id="A0A6J5VRA6"/>
<dbReference type="PANTHER" id="PTHR46085">
    <property type="entry name" value="ARFGAP/RECO-RELATED"/>
    <property type="match status" value="1"/>
</dbReference>
<keyword evidence="3" id="KW-0862">Zinc</keyword>
<dbReference type="FunFam" id="1.10.220.150:FF:000005">
    <property type="entry name" value="Arf-GAP domain and FG repeat-containing protein 1"/>
    <property type="match status" value="1"/>
</dbReference>
<dbReference type="InterPro" id="IPR037278">
    <property type="entry name" value="ARFGAP/RecO"/>
</dbReference>
<keyword evidence="2 4" id="KW-0863">Zinc-finger</keyword>
<evidence type="ECO:0000313" key="8">
    <source>
        <dbReference type="Proteomes" id="UP000507222"/>
    </source>
</evidence>
<feature type="compositionally biased region" description="Basic and acidic residues" evidence="5">
    <location>
        <begin position="194"/>
        <end position="211"/>
    </location>
</feature>
<evidence type="ECO:0000256" key="5">
    <source>
        <dbReference type="SAM" id="MobiDB-lite"/>
    </source>
</evidence>